<dbReference type="InterPro" id="IPR023210">
    <property type="entry name" value="NADP_OxRdtase_dom"/>
</dbReference>
<dbReference type="OrthoDB" id="9809990at2"/>
<evidence type="ECO:0000313" key="4">
    <source>
        <dbReference type="Proteomes" id="UP000076925"/>
    </source>
</evidence>
<sequence>MESITLGQQGPTVTPLCIGTWAWGDKLFWNYGNNYGSKELQEAFDTALEAGITFFDTAEVYGFGVSEEFLGQFMHKTDKQVQIATKYGPAPWRFMSQSVADALTESLKRLQVQRVALYQVHWPFAFLMSQETLMNALADEVKRGRIEAVGVSNYSAQQMREAHQLLATRGVPLAVNQVRYSLLTREIESNGIFHTARELGVTILAYSPLAQGLLTGKYTSDKPGTACAKGDRTYDFKDARRIDPRFSREGLRKIEPVMSVLRQLGEKHGRTPAQVALNWLIAQGNVIPIAGAKTAEQVRQNAGALGWKLADDEIGHLEEVSRPWLR</sequence>
<dbReference type="GO" id="GO:0016491">
    <property type="term" value="F:oxidoreductase activity"/>
    <property type="evidence" value="ECO:0007669"/>
    <property type="project" value="UniProtKB-KW"/>
</dbReference>
<evidence type="ECO:0000313" key="3">
    <source>
        <dbReference type="EMBL" id="KYC39074.1"/>
    </source>
</evidence>
<dbReference type="CDD" id="cd19093">
    <property type="entry name" value="AKR_AtPLR-like"/>
    <property type="match status" value="1"/>
</dbReference>
<protein>
    <submittedName>
        <fullName evidence="3">2,5-didehydrogluconate reductase</fullName>
    </submittedName>
</protein>
<name>A0A139X324_9CYAN</name>
<dbReference type="Pfam" id="PF00248">
    <property type="entry name" value="Aldo_ket_red"/>
    <property type="match status" value="1"/>
</dbReference>
<dbReference type="GO" id="GO:0005737">
    <property type="term" value="C:cytoplasm"/>
    <property type="evidence" value="ECO:0007669"/>
    <property type="project" value="TreeGrafter"/>
</dbReference>
<dbReference type="EMBL" id="ANNX02000036">
    <property type="protein sequence ID" value="KYC39074.1"/>
    <property type="molecule type" value="Genomic_DNA"/>
</dbReference>
<dbReference type="PANTHER" id="PTHR43625:SF88">
    <property type="entry name" value="OS07G0143000 PROTEIN"/>
    <property type="match status" value="1"/>
</dbReference>
<dbReference type="InterPro" id="IPR036812">
    <property type="entry name" value="NAD(P)_OxRdtase_dom_sf"/>
</dbReference>
<organism evidence="3 4">
    <name type="scientific">Scytonema hofmannii PCC 7110</name>
    <dbReference type="NCBI Taxonomy" id="128403"/>
    <lineage>
        <taxon>Bacteria</taxon>
        <taxon>Bacillati</taxon>
        <taxon>Cyanobacteriota</taxon>
        <taxon>Cyanophyceae</taxon>
        <taxon>Nostocales</taxon>
        <taxon>Scytonemataceae</taxon>
        <taxon>Scytonema</taxon>
    </lineage>
</organism>
<dbReference type="STRING" id="128403.WA1_34370"/>
<dbReference type="PRINTS" id="PR00069">
    <property type="entry name" value="ALDKETRDTASE"/>
</dbReference>
<comment type="caution">
    <text evidence="3">The sequence shown here is derived from an EMBL/GenBank/DDBJ whole genome shotgun (WGS) entry which is preliminary data.</text>
</comment>
<proteinExistence type="predicted"/>
<evidence type="ECO:0000259" key="2">
    <source>
        <dbReference type="Pfam" id="PF00248"/>
    </source>
</evidence>
<dbReference type="SUPFAM" id="SSF51430">
    <property type="entry name" value="NAD(P)-linked oxidoreductase"/>
    <property type="match status" value="1"/>
</dbReference>
<evidence type="ECO:0000256" key="1">
    <source>
        <dbReference type="ARBA" id="ARBA00023002"/>
    </source>
</evidence>
<gene>
    <name evidence="3" type="ORF">WA1_34370</name>
</gene>
<dbReference type="RefSeq" id="WP_017743521.1">
    <property type="nucleotide sequence ID" value="NZ_KQ976354.1"/>
</dbReference>
<dbReference type="InterPro" id="IPR020471">
    <property type="entry name" value="AKR"/>
</dbReference>
<keyword evidence="4" id="KW-1185">Reference proteome</keyword>
<keyword evidence="1" id="KW-0560">Oxidoreductase</keyword>
<accession>A0A139X324</accession>
<dbReference type="PANTHER" id="PTHR43625">
    <property type="entry name" value="AFLATOXIN B1 ALDEHYDE REDUCTASE"/>
    <property type="match status" value="1"/>
</dbReference>
<reference evidence="3 4" key="1">
    <citation type="journal article" date="2013" name="Genome Biol. Evol.">
        <title>Genomes of Stigonematalean cyanobacteria (subsection V) and the evolution of oxygenic photosynthesis from prokaryotes to plastids.</title>
        <authorList>
            <person name="Dagan T."/>
            <person name="Roettger M."/>
            <person name="Stucken K."/>
            <person name="Landan G."/>
            <person name="Koch R."/>
            <person name="Major P."/>
            <person name="Gould S.B."/>
            <person name="Goremykin V.V."/>
            <person name="Rippka R."/>
            <person name="Tandeau de Marsac N."/>
            <person name="Gugger M."/>
            <person name="Lockhart P.J."/>
            <person name="Allen J.F."/>
            <person name="Brune I."/>
            <person name="Maus I."/>
            <person name="Puhler A."/>
            <person name="Martin W.F."/>
        </authorList>
    </citation>
    <scope>NUCLEOTIDE SEQUENCE [LARGE SCALE GENOMIC DNA]</scope>
    <source>
        <strain evidence="3 4">PCC 7110</strain>
    </source>
</reference>
<feature type="domain" description="NADP-dependent oxidoreductase" evidence="2">
    <location>
        <begin position="15"/>
        <end position="321"/>
    </location>
</feature>
<dbReference type="Gene3D" id="3.20.20.100">
    <property type="entry name" value="NADP-dependent oxidoreductase domain"/>
    <property type="match status" value="1"/>
</dbReference>
<dbReference type="AlphaFoldDB" id="A0A139X324"/>
<dbReference type="Proteomes" id="UP000076925">
    <property type="component" value="Unassembled WGS sequence"/>
</dbReference>
<dbReference type="InterPro" id="IPR050791">
    <property type="entry name" value="Aldo-Keto_reductase"/>
</dbReference>